<dbReference type="GO" id="GO:0006273">
    <property type="term" value="P:lagging strand elongation"/>
    <property type="evidence" value="ECO:0007669"/>
    <property type="project" value="TreeGrafter"/>
</dbReference>
<dbReference type="Gene3D" id="3.40.50.10190">
    <property type="entry name" value="BRCT domain"/>
    <property type="match status" value="1"/>
</dbReference>
<dbReference type="Pfam" id="PF16759">
    <property type="entry name" value="LIG3_BRCT"/>
    <property type="match status" value="1"/>
</dbReference>
<comment type="similarity">
    <text evidence="1">Belongs to the ATP-dependent DNA ligase family.</text>
</comment>
<name>A0A1B6EZE7_9HEMI</name>
<feature type="compositionally biased region" description="Low complexity" evidence="3">
    <location>
        <begin position="111"/>
        <end position="121"/>
    </location>
</feature>
<evidence type="ECO:0000256" key="3">
    <source>
        <dbReference type="SAM" id="MobiDB-lite"/>
    </source>
</evidence>
<dbReference type="AlphaFoldDB" id="A0A1B6EZE7"/>
<proteinExistence type="inferred from homology"/>
<dbReference type="EMBL" id="GECZ01026578">
    <property type="protein sequence ID" value="JAS43191.1"/>
    <property type="molecule type" value="Transcribed_RNA"/>
</dbReference>
<dbReference type="InterPro" id="IPR031916">
    <property type="entry name" value="LIG3_BRCT"/>
</dbReference>
<dbReference type="Gene3D" id="2.40.50.140">
    <property type="entry name" value="Nucleic acid-binding proteins"/>
    <property type="match status" value="1"/>
</dbReference>
<evidence type="ECO:0000256" key="1">
    <source>
        <dbReference type="ARBA" id="ARBA00007572"/>
    </source>
</evidence>
<reference evidence="5" key="1">
    <citation type="submission" date="2015-11" db="EMBL/GenBank/DDBJ databases">
        <title>De novo transcriptome assembly of four potential Pierce s Disease insect vectors from Arizona vineyards.</title>
        <authorList>
            <person name="Tassone E.E."/>
        </authorList>
    </citation>
    <scope>NUCLEOTIDE SEQUENCE</scope>
</reference>
<feature type="domain" description="BRCT" evidence="4">
    <location>
        <begin position="204"/>
        <end position="287"/>
    </location>
</feature>
<dbReference type="PROSITE" id="PS50172">
    <property type="entry name" value="BRCT"/>
    <property type="match status" value="1"/>
</dbReference>
<dbReference type="PANTHER" id="PTHR45674:SF9">
    <property type="entry name" value="DNA LIGASE 3"/>
    <property type="match status" value="1"/>
</dbReference>
<organism evidence="5">
    <name type="scientific">Cuerna arida</name>
    <dbReference type="NCBI Taxonomy" id="1464854"/>
    <lineage>
        <taxon>Eukaryota</taxon>
        <taxon>Metazoa</taxon>
        <taxon>Ecdysozoa</taxon>
        <taxon>Arthropoda</taxon>
        <taxon>Hexapoda</taxon>
        <taxon>Insecta</taxon>
        <taxon>Pterygota</taxon>
        <taxon>Neoptera</taxon>
        <taxon>Paraneoptera</taxon>
        <taxon>Hemiptera</taxon>
        <taxon>Auchenorrhyncha</taxon>
        <taxon>Membracoidea</taxon>
        <taxon>Cicadellidae</taxon>
        <taxon>Cicadellinae</taxon>
        <taxon>Proconiini</taxon>
        <taxon>Cuerna</taxon>
    </lineage>
</organism>
<dbReference type="SUPFAM" id="SSF52113">
    <property type="entry name" value="BRCT domain"/>
    <property type="match status" value="1"/>
</dbReference>
<evidence type="ECO:0000313" key="5">
    <source>
        <dbReference type="EMBL" id="JAS43191.1"/>
    </source>
</evidence>
<feature type="region of interest" description="Disordered" evidence="3">
    <location>
        <begin position="110"/>
        <end position="159"/>
    </location>
</feature>
<dbReference type="PANTHER" id="PTHR45674">
    <property type="entry name" value="DNA LIGASE 1/3 FAMILY MEMBER"/>
    <property type="match status" value="1"/>
</dbReference>
<dbReference type="GO" id="GO:0006302">
    <property type="term" value="P:double-strand break repair"/>
    <property type="evidence" value="ECO:0007669"/>
    <property type="project" value="TreeGrafter"/>
</dbReference>
<dbReference type="InterPro" id="IPR036420">
    <property type="entry name" value="BRCT_dom_sf"/>
</dbReference>
<dbReference type="GO" id="GO:0003910">
    <property type="term" value="F:DNA ligase (ATP) activity"/>
    <property type="evidence" value="ECO:0007669"/>
    <property type="project" value="TreeGrafter"/>
</dbReference>
<sequence>MNIIFLANKKKKELDMVKISKDASKVPSWLNCTKTMIPDFVARDPKAQPVWEITGAEFTKHEVHTASGISVRFPRVTRIRSDKDWETATSLPELQNLYKLSKDTSDFTLASTSTVSSPVTSPRKRPATPQQSPRKKRANASSPTISGGDEDSTATTAAKGNIKRTTVQLTDVMGNNFTRDILQVTRDTSNDAPPQKKARDLKNPLPDIFVGVKLFLPEEGVANRDVLERYFVAYGGDLLKGNNADEATHTVMGTNQDEPLAGTAVDVSWLWDSIKLQKLQLVKHYTKKL</sequence>
<evidence type="ECO:0000259" key="4">
    <source>
        <dbReference type="PROSITE" id="PS50172"/>
    </source>
</evidence>
<dbReference type="InterPro" id="IPR012340">
    <property type="entry name" value="NA-bd_OB-fold"/>
</dbReference>
<dbReference type="InterPro" id="IPR050191">
    <property type="entry name" value="ATP-dep_DNA_ligase"/>
</dbReference>
<evidence type="ECO:0000256" key="2">
    <source>
        <dbReference type="ARBA" id="ARBA00022598"/>
    </source>
</evidence>
<dbReference type="SUPFAM" id="SSF50249">
    <property type="entry name" value="Nucleic acid-binding proteins"/>
    <property type="match status" value="1"/>
</dbReference>
<protein>
    <recommendedName>
        <fullName evidence="4">BRCT domain-containing protein</fullName>
    </recommendedName>
</protein>
<keyword evidence="2" id="KW-0436">Ligase</keyword>
<gene>
    <name evidence="5" type="ORF">g.23150</name>
</gene>
<dbReference type="InterPro" id="IPR001357">
    <property type="entry name" value="BRCT_dom"/>
</dbReference>
<accession>A0A1B6EZE7</accession>
<dbReference type="GO" id="GO:0070421">
    <property type="term" value="C:DNA ligase III-XRCC1 complex"/>
    <property type="evidence" value="ECO:0007669"/>
    <property type="project" value="TreeGrafter"/>
</dbReference>